<reference evidence="1" key="1">
    <citation type="submission" date="2019-03" db="EMBL/GenBank/DDBJ databases">
        <title>Single cell metagenomics reveals metabolic interactions within the superorganism composed of flagellate Streblomastix strix and complex community of Bacteroidetes bacteria on its surface.</title>
        <authorList>
            <person name="Treitli S.C."/>
            <person name="Kolisko M."/>
            <person name="Husnik F."/>
            <person name="Keeling P."/>
            <person name="Hampl V."/>
        </authorList>
    </citation>
    <scope>NUCLEOTIDE SEQUENCE</scope>
    <source>
        <strain evidence="1">STM</strain>
    </source>
</reference>
<dbReference type="EMBL" id="SNRY01000522">
    <property type="protein sequence ID" value="KAA6339617.1"/>
    <property type="molecule type" value="Genomic_DNA"/>
</dbReference>
<comment type="caution">
    <text evidence="1">The sequence shown here is derived from an EMBL/GenBank/DDBJ whole genome shotgun (WGS) entry which is preliminary data.</text>
</comment>
<organism evidence="1">
    <name type="scientific">termite gut metagenome</name>
    <dbReference type="NCBI Taxonomy" id="433724"/>
    <lineage>
        <taxon>unclassified sequences</taxon>
        <taxon>metagenomes</taxon>
        <taxon>organismal metagenomes</taxon>
    </lineage>
</organism>
<sequence length="271" mass="31529">MESLECQMIRNISHSIRRWIEKQPAVKEESITDSLLYQISEITPNVKYKAFTRTEEAKVTGADWEWWFVYPEYSFKMRVQAKKLSLGKDHYSSIAYTNHYGLQIDKLIIDATTKNYAPFYAFYTAETGKVLCEHNINDEGVYLAGARKIYNSFIETGKKAVASLDILALSNALSCWFCCPNICHGHSVIDFLRMYYPLEIEKKEPPTEMFKISNHLGFHKETPNYVKSLLDINQKDIPDWWEREFSRDIDGANAILICDKRKNINEPKVII</sequence>
<protein>
    <submittedName>
        <fullName evidence="1">Uncharacterized protein</fullName>
    </submittedName>
</protein>
<dbReference type="Pfam" id="PF20320">
    <property type="entry name" value="DUF6615"/>
    <property type="match status" value="1"/>
</dbReference>
<proteinExistence type="predicted"/>
<evidence type="ECO:0000313" key="1">
    <source>
        <dbReference type="EMBL" id="KAA6339617.1"/>
    </source>
</evidence>
<dbReference type="InterPro" id="IPR046723">
    <property type="entry name" value="DUF6615"/>
</dbReference>
<gene>
    <name evidence="1" type="ORF">EZS27_012467</name>
</gene>
<name>A0A5J4S0C2_9ZZZZ</name>
<accession>A0A5J4S0C2</accession>
<dbReference type="AlphaFoldDB" id="A0A5J4S0C2"/>